<accession>A0AAN9R754</accession>
<organism evidence="2 3">
    <name type="scientific">Canavalia gladiata</name>
    <name type="common">Sword bean</name>
    <name type="synonym">Dolichos gladiatus</name>
    <dbReference type="NCBI Taxonomy" id="3824"/>
    <lineage>
        <taxon>Eukaryota</taxon>
        <taxon>Viridiplantae</taxon>
        <taxon>Streptophyta</taxon>
        <taxon>Embryophyta</taxon>
        <taxon>Tracheophyta</taxon>
        <taxon>Spermatophyta</taxon>
        <taxon>Magnoliopsida</taxon>
        <taxon>eudicotyledons</taxon>
        <taxon>Gunneridae</taxon>
        <taxon>Pentapetalae</taxon>
        <taxon>rosids</taxon>
        <taxon>fabids</taxon>
        <taxon>Fabales</taxon>
        <taxon>Fabaceae</taxon>
        <taxon>Papilionoideae</taxon>
        <taxon>50 kb inversion clade</taxon>
        <taxon>NPAAA clade</taxon>
        <taxon>indigoferoid/millettioid clade</taxon>
        <taxon>Phaseoleae</taxon>
        <taxon>Canavalia</taxon>
    </lineage>
</organism>
<evidence type="ECO:0000313" key="3">
    <source>
        <dbReference type="Proteomes" id="UP001367508"/>
    </source>
</evidence>
<proteinExistence type="predicted"/>
<feature type="region of interest" description="Disordered" evidence="1">
    <location>
        <begin position="1"/>
        <end position="20"/>
    </location>
</feature>
<dbReference type="AlphaFoldDB" id="A0AAN9R754"/>
<reference evidence="2 3" key="1">
    <citation type="submission" date="2024-01" db="EMBL/GenBank/DDBJ databases">
        <title>The genomes of 5 underutilized Papilionoideae crops provide insights into root nodulation and disease resistanc.</title>
        <authorList>
            <person name="Jiang F."/>
        </authorList>
    </citation>
    <scope>NUCLEOTIDE SEQUENCE [LARGE SCALE GENOMIC DNA]</scope>
    <source>
        <strain evidence="2">LVBAO_FW01</strain>
        <tissue evidence="2">Leaves</tissue>
    </source>
</reference>
<dbReference type="EMBL" id="JAYMYQ010000001">
    <property type="protein sequence ID" value="KAK7361686.1"/>
    <property type="molecule type" value="Genomic_DNA"/>
</dbReference>
<evidence type="ECO:0000313" key="2">
    <source>
        <dbReference type="EMBL" id="KAK7361686.1"/>
    </source>
</evidence>
<gene>
    <name evidence="2" type="ORF">VNO77_03760</name>
</gene>
<dbReference type="Proteomes" id="UP001367508">
    <property type="component" value="Unassembled WGS sequence"/>
</dbReference>
<keyword evidence="3" id="KW-1185">Reference proteome</keyword>
<name>A0AAN9R754_CANGL</name>
<comment type="caution">
    <text evidence="2">The sequence shown here is derived from an EMBL/GenBank/DDBJ whole genome shotgun (WGS) entry which is preliminary data.</text>
</comment>
<evidence type="ECO:0000256" key="1">
    <source>
        <dbReference type="SAM" id="MobiDB-lite"/>
    </source>
</evidence>
<protein>
    <submittedName>
        <fullName evidence="2">Uncharacterized protein</fullName>
    </submittedName>
</protein>
<sequence length="194" mass="21459">MHQMIIGTHPSPRDCGEHLGDTPKTSCCSQVSEEMNQLIEVAEAKIHAQRRCTFSKIERESTSMLGKYGHELMERPVGHGEETGYHSKQIISHPCNNRVSGMADGQTLIINPYIPQHLRTSPYAPQNFRTKWGFLEMFRGSFVIYIGRDESANKEKRPSPVQAHSGAARCSGGALGASRTLLTSDRPALNLAVV</sequence>
<feature type="compositionally biased region" description="Basic and acidic residues" evidence="1">
    <location>
        <begin position="11"/>
        <end position="20"/>
    </location>
</feature>